<reference evidence="6 7" key="1">
    <citation type="submission" date="2023-10" db="EMBL/GenBank/DDBJ databases">
        <title>Development of a sustainable strategy for remediation of hydrocarbon-contaminated territories based on the waste exchange concept.</title>
        <authorList>
            <person name="Krivoruchko A."/>
        </authorList>
    </citation>
    <scope>NUCLEOTIDE SEQUENCE [LARGE SCALE GENOMIC DNA]</scope>
    <source>
        <strain evidence="6 7">IEGM 1203</strain>
    </source>
</reference>
<evidence type="ECO:0000259" key="5">
    <source>
        <dbReference type="Pfam" id="PF04545"/>
    </source>
</evidence>
<dbReference type="PANTHER" id="PTHR30385:SF4">
    <property type="entry name" value="RNA POLYMERASE SIGMA-E FACTOR"/>
    <property type="match status" value="1"/>
</dbReference>
<evidence type="ECO:0000256" key="3">
    <source>
        <dbReference type="ARBA" id="ARBA00023125"/>
    </source>
</evidence>
<keyword evidence="1" id="KW-0805">Transcription regulation</keyword>
<dbReference type="Gene3D" id="1.10.10.10">
    <property type="entry name" value="Winged helix-like DNA-binding domain superfamily/Winged helix DNA-binding domain"/>
    <property type="match status" value="1"/>
</dbReference>
<evidence type="ECO:0000313" key="6">
    <source>
        <dbReference type="EMBL" id="MDV6271673.1"/>
    </source>
</evidence>
<organism evidence="6 7">
    <name type="scientific">Rhodococcus globerulus</name>
    <dbReference type="NCBI Taxonomy" id="33008"/>
    <lineage>
        <taxon>Bacteria</taxon>
        <taxon>Bacillati</taxon>
        <taxon>Actinomycetota</taxon>
        <taxon>Actinomycetes</taxon>
        <taxon>Mycobacteriales</taxon>
        <taxon>Nocardiaceae</taxon>
        <taxon>Rhodococcus</taxon>
    </lineage>
</organism>
<evidence type="ECO:0000256" key="1">
    <source>
        <dbReference type="ARBA" id="ARBA00023015"/>
    </source>
</evidence>
<keyword evidence="3" id="KW-0238">DNA-binding</keyword>
<dbReference type="RefSeq" id="WP_317546291.1">
    <property type="nucleotide sequence ID" value="NZ_JAWLKB010000065.1"/>
</dbReference>
<dbReference type="InterPro" id="IPR014284">
    <property type="entry name" value="RNA_pol_sigma-70_dom"/>
</dbReference>
<name>A0ABU4C646_RHOGO</name>
<accession>A0ABU4C646</accession>
<evidence type="ECO:0000256" key="4">
    <source>
        <dbReference type="ARBA" id="ARBA00023163"/>
    </source>
</evidence>
<proteinExistence type="predicted"/>
<keyword evidence="2" id="KW-0731">Sigma factor</keyword>
<feature type="non-terminal residue" evidence="6">
    <location>
        <position position="1"/>
    </location>
</feature>
<dbReference type="Proteomes" id="UP001185927">
    <property type="component" value="Unassembled WGS sequence"/>
</dbReference>
<dbReference type="InterPro" id="IPR013324">
    <property type="entry name" value="RNA_pol_sigma_r3/r4-like"/>
</dbReference>
<keyword evidence="7" id="KW-1185">Reference proteome</keyword>
<dbReference type="NCBIfam" id="TIGR02937">
    <property type="entry name" value="sigma70-ECF"/>
    <property type="match status" value="1"/>
</dbReference>
<dbReference type="InterPro" id="IPR036388">
    <property type="entry name" value="WH-like_DNA-bd_sf"/>
</dbReference>
<dbReference type="Pfam" id="PF04545">
    <property type="entry name" value="Sigma70_r4"/>
    <property type="match status" value="1"/>
</dbReference>
<protein>
    <submittedName>
        <fullName evidence="6">Sigma-70 family RNA polymerase sigma factor</fullName>
    </submittedName>
</protein>
<dbReference type="CDD" id="cd06171">
    <property type="entry name" value="Sigma70_r4"/>
    <property type="match status" value="1"/>
</dbReference>
<dbReference type="SUPFAM" id="SSF88659">
    <property type="entry name" value="Sigma3 and sigma4 domains of RNA polymerase sigma factors"/>
    <property type="match status" value="1"/>
</dbReference>
<keyword evidence="4" id="KW-0804">Transcription</keyword>
<sequence length="61" mass="6884">TLRHALLDLPERQRDVVLYRFFGELTHSEIAEKIGLSQMHVSRLLAQSLTTLRAALGARSP</sequence>
<dbReference type="PANTHER" id="PTHR30385">
    <property type="entry name" value="SIGMA FACTOR F FLAGELLAR"/>
    <property type="match status" value="1"/>
</dbReference>
<gene>
    <name evidence="6" type="ORF">R3Q16_34350</name>
</gene>
<evidence type="ECO:0000313" key="7">
    <source>
        <dbReference type="Proteomes" id="UP001185927"/>
    </source>
</evidence>
<dbReference type="EMBL" id="JAWLKB010000065">
    <property type="protein sequence ID" value="MDV6271673.1"/>
    <property type="molecule type" value="Genomic_DNA"/>
</dbReference>
<comment type="caution">
    <text evidence="6">The sequence shown here is derived from an EMBL/GenBank/DDBJ whole genome shotgun (WGS) entry which is preliminary data.</text>
</comment>
<feature type="domain" description="RNA polymerase sigma-70 region 4" evidence="5">
    <location>
        <begin position="5"/>
        <end position="54"/>
    </location>
</feature>
<evidence type="ECO:0000256" key="2">
    <source>
        <dbReference type="ARBA" id="ARBA00023082"/>
    </source>
</evidence>
<dbReference type="InterPro" id="IPR007630">
    <property type="entry name" value="RNA_pol_sigma70_r4"/>
</dbReference>